<evidence type="ECO:0008006" key="4">
    <source>
        <dbReference type="Google" id="ProtNLM"/>
    </source>
</evidence>
<keyword evidence="3" id="KW-1185">Reference proteome</keyword>
<feature type="compositionally biased region" description="Low complexity" evidence="1">
    <location>
        <begin position="36"/>
        <end position="55"/>
    </location>
</feature>
<dbReference type="AlphaFoldDB" id="A0A4Z0PZ66"/>
<proteinExistence type="predicted"/>
<comment type="caution">
    <text evidence="2">The sequence shown here is derived from an EMBL/GenBank/DDBJ whole genome shotgun (WGS) entry which is preliminary data.</text>
</comment>
<dbReference type="RefSeq" id="WP_135398665.1">
    <property type="nucleotide sequence ID" value="NZ_SRMB01000006.1"/>
</dbReference>
<sequence length="125" mass="13915">MSTDKNSPSVLDAAPSNPPKKRNFLPQESLPTEPETAATQQPNAAQASPNKPASSGKSARGKKEPASKRVPWAFRVLPTIIEDWDAYMATLPRHISQQDVMEYLLTDFLKRKPKLPDELLKPPIR</sequence>
<feature type="region of interest" description="Disordered" evidence="1">
    <location>
        <begin position="1"/>
        <end position="68"/>
    </location>
</feature>
<organism evidence="2 3">
    <name type="scientific">Hymenobacter metallicola</name>
    <dbReference type="NCBI Taxonomy" id="2563114"/>
    <lineage>
        <taxon>Bacteria</taxon>
        <taxon>Pseudomonadati</taxon>
        <taxon>Bacteroidota</taxon>
        <taxon>Cytophagia</taxon>
        <taxon>Cytophagales</taxon>
        <taxon>Hymenobacteraceae</taxon>
        <taxon>Hymenobacter</taxon>
    </lineage>
</organism>
<dbReference type="Proteomes" id="UP000298471">
    <property type="component" value="Unassembled WGS sequence"/>
</dbReference>
<dbReference type="EMBL" id="SRMB01000006">
    <property type="protein sequence ID" value="TGE22735.1"/>
    <property type="molecule type" value="Genomic_DNA"/>
</dbReference>
<evidence type="ECO:0000256" key="1">
    <source>
        <dbReference type="SAM" id="MobiDB-lite"/>
    </source>
</evidence>
<reference evidence="2 3" key="1">
    <citation type="submission" date="2019-04" db="EMBL/GenBank/DDBJ databases">
        <authorList>
            <person name="Feng G."/>
            <person name="Zhang J."/>
            <person name="Zhu H."/>
        </authorList>
    </citation>
    <scope>NUCLEOTIDE SEQUENCE [LARGE SCALE GENOMIC DNA]</scope>
    <source>
        <strain evidence="2 3">9PBR-1</strain>
    </source>
</reference>
<gene>
    <name evidence="2" type="ORF">E5K02_23690</name>
</gene>
<name>A0A4Z0PZ66_9BACT</name>
<evidence type="ECO:0000313" key="3">
    <source>
        <dbReference type="Proteomes" id="UP000298471"/>
    </source>
</evidence>
<protein>
    <recommendedName>
        <fullName evidence="4">DUF3408 domain-containing protein</fullName>
    </recommendedName>
</protein>
<accession>A0A4Z0PZ66</accession>
<evidence type="ECO:0000313" key="2">
    <source>
        <dbReference type="EMBL" id="TGE22735.1"/>
    </source>
</evidence>